<dbReference type="InterPro" id="IPR011989">
    <property type="entry name" value="ARM-like"/>
</dbReference>
<evidence type="ECO:0000313" key="1">
    <source>
        <dbReference type="EMBL" id="CDH52522.1"/>
    </source>
</evidence>
<dbReference type="InterPro" id="IPR016024">
    <property type="entry name" value="ARM-type_fold"/>
</dbReference>
<dbReference type="PANTHER" id="PTHR13109">
    <property type="entry name" value="NEUROCHONDRIN"/>
    <property type="match status" value="1"/>
</dbReference>
<dbReference type="OrthoDB" id="8962942at2759"/>
<protein>
    <recommendedName>
        <fullName evidence="3">Neurochondrin-domain-containing protein</fullName>
    </recommendedName>
</protein>
<dbReference type="InterPro" id="IPR008709">
    <property type="entry name" value="Neurochondrin"/>
</dbReference>
<accession>A0A068RSF7</accession>
<dbReference type="EMBL" id="CBTN010000013">
    <property type="protein sequence ID" value="CDH52522.1"/>
    <property type="molecule type" value="Genomic_DNA"/>
</dbReference>
<gene>
    <name evidence="1" type="ORF">LCOR_03985.1</name>
</gene>
<evidence type="ECO:0008006" key="3">
    <source>
        <dbReference type="Google" id="ProtNLM"/>
    </source>
</evidence>
<comment type="caution">
    <text evidence="1">The sequence shown here is derived from an EMBL/GenBank/DDBJ whole genome shotgun (WGS) entry which is preliminary data.</text>
</comment>
<dbReference type="Pfam" id="PF05536">
    <property type="entry name" value="Neurochondrin"/>
    <property type="match status" value="1"/>
</dbReference>
<dbReference type="AlphaFoldDB" id="A0A068RSF7"/>
<name>A0A068RSF7_9FUNG</name>
<sequence>MTDIASSNQDRSAEIDRCLSLIAPSQPDESKFVGMLLLPRLLQQNEPESVQRVFDGMNFKFIERLLRTNTSDNGSDSQIPGHVLREIAVNVLACFAHYDKMAATQPMADRIPGLSTILTANDPSDTTQEALHTMMCIAVSKEGLVRMLDPDVLKNILELVAETSNQKERQLGTQLIHGTFARACHLLHETRIPSLASALKYALPTLFTALSRLLDKHQDELKFEALDLLSSILPNLPSEVVRKFKDENASELSSWLDGLRSGLRQLLTTKLGDKYRDQAMVTTACLLRYFDTDWLFGTLKKTKQSRRRSEKKPSNRTTDATEADIKFPQLLIHLVAVETRVILDDIHDRRLNEHNLQAVEVDEEKEKRQEIMLPIYYEILESAIQYLSSHYDEERDSGMDAEVLLKIRTALTDTMNVVMELLKFVQDTSSDDQLENDMVAQASMRIVAVYLAEEGYEME</sequence>
<reference evidence="1" key="1">
    <citation type="submission" date="2013-08" db="EMBL/GenBank/DDBJ databases">
        <title>Gene expansion shapes genome architecture in the human pathogen Lichtheimia corymbifera: an evolutionary genomics analysis in the ancient terrestrial Mucorales (Mucoromycotina).</title>
        <authorList>
            <person name="Schwartze V.U."/>
            <person name="Winter S."/>
            <person name="Shelest E."/>
            <person name="Marcet-Houben M."/>
            <person name="Horn F."/>
            <person name="Wehner S."/>
            <person name="Hoffmann K."/>
            <person name="Riege K."/>
            <person name="Sammeth M."/>
            <person name="Nowrousian M."/>
            <person name="Valiante V."/>
            <person name="Linde J."/>
            <person name="Jacobsen I.D."/>
            <person name="Marz M."/>
            <person name="Brakhage A.A."/>
            <person name="Gabaldon T."/>
            <person name="Bocker S."/>
            <person name="Voigt K."/>
        </authorList>
    </citation>
    <scope>NUCLEOTIDE SEQUENCE [LARGE SCALE GENOMIC DNA]</scope>
    <source>
        <strain evidence="1">FSU 9682</strain>
    </source>
</reference>
<dbReference type="Gene3D" id="1.25.10.10">
    <property type="entry name" value="Leucine-rich Repeat Variant"/>
    <property type="match status" value="1"/>
</dbReference>
<evidence type="ECO:0000313" key="2">
    <source>
        <dbReference type="Proteomes" id="UP000027586"/>
    </source>
</evidence>
<dbReference type="Proteomes" id="UP000027586">
    <property type="component" value="Unassembled WGS sequence"/>
</dbReference>
<keyword evidence="2" id="KW-1185">Reference proteome</keyword>
<organism evidence="1 2">
    <name type="scientific">Lichtheimia corymbifera JMRC:FSU:9682</name>
    <dbReference type="NCBI Taxonomy" id="1263082"/>
    <lineage>
        <taxon>Eukaryota</taxon>
        <taxon>Fungi</taxon>
        <taxon>Fungi incertae sedis</taxon>
        <taxon>Mucoromycota</taxon>
        <taxon>Mucoromycotina</taxon>
        <taxon>Mucoromycetes</taxon>
        <taxon>Mucorales</taxon>
        <taxon>Lichtheimiaceae</taxon>
        <taxon>Lichtheimia</taxon>
    </lineage>
</organism>
<dbReference type="PANTHER" id="PTHR13109:SF7">
    <property type="entry name" value="NEUROCHONDRIN"/>
    <property type="match status" value="1"/>
</dbReference>
<dbReference type="VEuPathDB" id="FungiDB:LCOR_03985.1"/>
<dbReference type="SUPFAM" id="SSF48371">
    <property type="entry name" value="ARM repeat"/>
    <property type="match status" value="1"/>
</dbReference>
<dbReference type="STRING" id="1263082.A0A068RSF7"/>
<proteinExistence type="predicted"/>